<evidence type="ECO:0000313" key="5">
    <source>
        <dbReference type="Proteomes" id="UP001231189"/>
    </source>
</evidence>
<dbReference type="Proteomes" id="UP001231189">
    <property type="component" value="Unassembled WGS sequence"/>
</dbReference>
<dbReference type="EMBL" id="JAUUTY010000004">
    <property type="protein sequence ID" value="KAK1648303.1"/>
    <property type="molecule type" value="Genomic_DNA"/>
</dbReference>
<evidence type="ECO:0000256" key="1">
    <source>
        <dbReference type="SAM" id="Coils"/>
    </source>
</evidence>
<feature type="region of interest" description="Disordered" evidence="2">
    <location>
        <begin position="911"/>
        <end position="935"/>
    </location>
</feature>
<name>A0AAD8W9H9_LOLMU</name>
<keyword evidence="5" id="KW-1185">Reference proteome</keyword>
<dbReference type="CDD" id="cd09272">
    <property type="entry name" value="RNase_HI_RT_Ty1"/>
    <property type="match status" value="1"/>
</dbReference>
<evidence type="ECO:0000259" key="3">
    <source>
        <dbReference type="Pfam" id="PF07727"/>
    </source>
</evidence>
<reference evidence="4" key="1">
    <citation type="submission" date="2023-07" db="EMBL/GenBank/DDBJ databases">
        <title>A chromosome-level genome assembly of Lolium multiflorum.</title>
        <authorList>
            <person name="Chen Y."/>
            <person name="Copetti D."/>
            <person name="Kolliker R."/>
            <person name="Studer B."/>
        </authorList>
    </citation>
    <scope>NUCLEOTIDE SEQUENCE</scope>
    <source>
        <strain evidence="4">02402/16</strain>
        <tissue evidence="4">Leaf</tissue>
    </source>
</reference>
<protein>
    <recommendedName>
        <fullName evidence="3">Reverse transcriptase Ty1/copia-type domain-containing protein</fullName>
    </recommendedName>
</protein>
<feature type="compositionally biased region" description="Basic and acidic residues" evidence="2">
    <location>
        <begin position="527"/>
        <end position="539"/>
    </location>
</feature>
<feature type="domain" description="Reverse transcriptase Ty1/copia-type" evidence="3">
    <location>
        <begin position="991"/>
        <end position="1235"/>
    </location>
</feature>
<dbReference type="Pfam" id="PF07727">
    <property type="entry name" value="RVT_2"/>
    <property type="match status" value="1"/>
</dbReference>
<comment type="caution">
    <text evidence="4">The sequence shown here is derived from an EMBL/GenBank/DDBJ whole genome shotgun (WGS) entry which is preliminary data.</text>
</comment>
<accession>A0AAD8W9H9</accession>
<evidence type="ECO:0000313" key="4">
    <source>
        <dbReference type="EMBL" id="KAK1648303.1"/>
    </source>
</evidence>
<gene>
    <name evidence="4" type="ORF">QYE76_066108</name>
</gene>
<dbReference type="SUPFAM" id="SSF56672">
    <property type="entry name" value="DNA/RNA polymerases"/>
    <property type="match status" value="1"/>
</dbReference>
<dbReference type="PANTHER" id="PTHR11439">
    <property type="entry name" value="GAG-POL-RELATED RETROTRANSPOSON"/>
    <property type="match status" value="1"/>
</dbReference>
<feature type="non-terminal residue" evidence="4">
    <location>
        <position position="1457"/>
    </location>
</feature>
<sequence>MESPTDAVNAAKAKAARLALAAEEASRAATAARMAATAAIIAAADAKDEAEAIAEGRAIGRSSASDAVGRWVHSLGKHPLDDEDEVELIFEPPPPTFDENIVDEGEEVATDEVDSDVESRHRKARATLNKLKAGKFDKYWSEPWTGARNSCPFCTKSIKVDFRSVLQHAEAGGSGCLKVGETVNRSGFIANHMAYGLFLRKKLNQAIETGRVPPPKPKPPKIKGMGSKKQKKRDREEATGRRCASNELWRIIQEGFKPYNPDKLTRREAVDSQLNNTALHMIQTSVGTKDLPRVRNYTTAKEAWDGLAASCIGSESTRRNKYNALKNKAEGFMRLPDEDHQDMYSRLLIVADDFRLIGATHINDSWIKEKYIECMMPYVPIDVKTLVGRECYSSLSSQDAVHEMQALKVLEQNSHDSLNRAIGMSKGNNLALVVNPLDEVHPQEQYRASWSMSYPEDLECHYHDHMAFHAKSFWVDPSKAKEDNIKRNHKSGFTSFGPKTRSCYNCDDKRHFIAECPYENRELHNGRLIPKDKSKESKGKYSKAPNKKFYNNKTKKGKRHPKVVLVTREEYSSDEVASSSDDEEGSSKEMAAIVTTNIPSSSLFESPNENPHIKNAHCFMATSSLDTSIVLSTQEEYSSGDDEGDDEEDATSNGLVALASLSTNSSSPSESPNEIIHVEEESCLMAKSSEVSSPSPSMPNISSDLGVDDASLKVKQEMLEFDEFLLNLQGINKKHVSNLMARLAQQNDMLEKKGQIEREDSLEIHALKNALEESQETIASLEERLENLEEPQDEINKLTKARDHARAKTKLLKKEKAQFGVDHEKLVKDLDELDKAHKALKSEYSLLSKSNEQLQIRLASYDVPSSSTPSCDHANVIEENARLKDELAKASSPQNQAHEVEHSQEIEEAQIEGQDGDPNDQVDQVTPPRPRKTKEEIEARRLARRDRILEIRGHTHDKVLGDVRAKKVFEALEDSDWVDAMHEELNNFKRNKVWTLVEKPKECRNVIGTKWIFKNKQDEFGNIVRNKARLVAQGFSQVEGIDFGETYAPVARLESIRILLAYASHHNFKLQQMDVKSAFLNGPLHEEVYVKQPPGFEDLNFPNHVYKLDKALYGLKQAPRAWYEHLKELLIDRGFDVGLIDPTLFTKRVNGELFVCQLYVDDIIFGSTNKAFNDEFSKLMTDRFEMSMMGEMKFFLGFEIKQLREGTFINQAKYLQDMLKRFKMTELKGVATPMVTKCHLALDPNGKEVDQKVYRSMIGSLLYLCASRPDIVLSVGVCARYQASPKESHMMALKRIFRYLVDTPRYGIWYPKGSSFILNGYTDADWAGDKDDRKSTSGACQFLGRSLVCWSSKKQNCISLSTAEAEYVAAASGCTQLLWMRQTLKEYGVICDKVPLLCDNESAIKIAYNPVQHSRTKHIEIRNHFIRDHVARGDIELIYVPTKDQLADIFTKPLDEA</sequence>
<feature type="region of interest" description="Disordered" evidence="2">
    <location>
        <begin position="527"/>
        <end position="588"/>
    </location>
</feature>
<organism evidence="4 5">
    <name type="scientific">Lolium multiflorum</name>
    <name type="common">Italian ryegrass</name>
    <name type="synonym">Lolium perenne subsp. multiflorum</name>
    <dbReference type="NCBI Taxonomy" id="4521"/>
    <lineage>
        <taxon>Eukaryota</taxon>
        <taxon>Viridiplantae</taxon>
        <taxon>Streptophyta</taxon>
        <taxon>Embryophyta</taxon>
        <taxon>Tracheophyta</taxon>
        <taxon>Spermatophyta</taxon>
        <taxon>Magnoliopsida</taxon>
        <taxon>Liliopsida</taxon>
        <taxon>Poales</taxon>
        <taxon>Poaceae</taxon>
        <taxon>BOP clade</taxon>
        <taxon>Pooideae</taxon>
        <taxon>Poodae</taxon>
        <taxon>Poeae</taxon>
        <taxon>Poeae Chloroplast Group 2 (Poeae type)</taxon>
        <taxon>Loliodinae</taxon>
        <taxon>Loliinae</taxon>
        <taxon>Lolium</taxon>
    </lineage>
</organism>
<proteinExistence type="predicted"/>
<feature type="compositionally biased region" description="Basic residues" evidence="2">
    <location>
        <begin position="218"/>
        <end position="232"/>
    </location>
</feature>
<dbReference type="InterPro" id="IPR043502">
    <property type="entry name" value="DNA/RNA_pol_sf"/>
</dbReference>
<dbReference type="InterPro" id="IPR013103">
    <property type="entry name" value="RVT_2"/>
</dbReference>
<feature type="compositionally biased region" description="Acidic residues" evidence="2">
    <location>
        <begin position="911"/>
        <end position="920"/>
    </location>
</feature>
<feature type="compositionally biased region" description="Basic residues" evidence="2">
    <location>
        <begin position="553"/>
        <end position="562"/>
    </location>
</feature>
<keyword evidence="1" id="KW-0175">Coiled coil</keyword>
<evidence type="ECO:0000256" key="2">
    <source>
        <dbReference type="SAM" id="MobiDB-lite"/>
    </source>
</evidence>
<feature type="coiled-coil region" evidence="1">
    <location>
        <begin position="733"/>
        <end position="843"/>
    </location>
</feature>
<feature type="region of interest" description="Disordered" evidence="2">
    <location>
        <begin position="209"/>
        <end position="241"/>
    </location>
</feature>
<dbReference type="PANTHER" id="PTHR11439:SF483">
    <property type="entry name" value="PEPTIDE SYNTHASE GLIP-LIKE, PUTATIVE (AFU_ORTHOLOGUE AFUA_3G12920)-RELATED"/>
    <property type="match status" value="1"/>
</dbReference>